<accession>A0A8T2XWT8</accession>
<sequence length="112" mass="12748">MIKINVTGQLAARSGVKGSIQRNQENRGLSSTAWKQRCNSHITVQDLWQDRWTAMCLLEDTRESALNDLYRPFGPTTRVFAVTGLNKGFGCVHLVNKEDARREPSTISWIWL</sequence>
<organism evidence="2 3">
    <name type="scientific">Populus deltoides</name>
    <name type="common">Eastern poplar</name>
    <name type="synonym">Eastern cottonwood</name>
    <dbReference type="NCBI Taxonomy" id="3696"/>
    <lineage>
        <taxon>Eukaryota</taxon>
        <taxon>Viridiplantae</taxon>
        <taxon>Streptophyta</taxon>
        <taxon>Embryophyta</taxon>
        <taxon>Tracheophyta</taxon>
        <taxon>Spermatophyta</taxon>
        <taxon>Magnoliopsida</taxon>
        <taxon>eudicotyledons</taxon>
        <taxon>Gunneridae</taxon>
        <taxon>Pentapetalae</taxon>
        <taxon>rosids</taxon>
        <taxon>fabids</taxon>
        <taxon>Malpighiales</taxon>
        <taxon>Salicaceae</taxon>
        <taxon>Saliceae</taxon>
        <taxon>Populus</taxon>
    </lineage>
</organism>
<dbReference type="AlphaFoldDB" id="A0A8T2XWT8"/>
<comment type="caution">
    <text evidence="2">The sequence shown here is derived from an EMBL/GenBank/DDBJ whole genome shotgun (WGS) entry which is preliminary data.</text>
</comment>
<feature type="domain" description="RRM" evidence="1">
    <location>
        <begin position="59"/>
        <end position="101"/>
    </location>
</feature>
<dbReference type="InterPro" id="IPR035979">
    <property type="entry name" value="RBD_domain_sf"/>
</dbReference>
<reference evidence="2" key="1">
    <citation type="journal article" date="2021" name="J. Hered.">
        <title>Genome Assembly of Salicaceae Populus deltoides (Eastern Cottonwood) I-69 Based on Nanopore Sequencing and Hi-C Technologies.</title>
        <authorList>
            <person name="Bai S."/>
            <person name="Wu H."/>
            <person name="Zhang J."/>
            <person name="Pan Z."/>
            <person name="Zhao W."/>
            <person name="Li Z."/>
            <person name="Tong C."/>
        </authorList>
    </citation>
    <scope>NUCLEOTIDE SEQUENCE</scope>
    <source>
        <tissue evidence="2">Leaf</tissue>
    </source>
</reference>
<dbReference type="Pfam" id="PF00076">
    <property type="entry name" value="RRM_1"/>
    <property type="match status" value="1"/>
</dbReference>
<keyword evidence="3" id="KW-1185">Reference proteome</keyword>
<evidence type="ECO:0000313" key="2">
    <source>
        <dbReference type="EMBL" id="KAH8497304.1"/>
    </source>
</evidence>
<dbReference type="EMBL" id="JACEGQ020000010">
    <property type="protein sequence ID" value="KAH8497304.1"/>
    <property type="molecule type" value="Genomic_DNA"/>
</dbReference>
<dbReference type="Proteomes" id="UP000807159">
    <property type="component" value="Chromosome 10"/>
</dbReference>
<name>A0A8T2XWT8_POPDE</name>
<proteinExistence type="predicted"/>
<gene>
    <name evidence="2" type="ORF">H0E87_019837</name>
</gene>
<dbReference type="GO" id="GO:0003723">
    <property type="term" value="F:RNA binding"/>
    <property type="evidence" value="ECO:0007669"/>
    <property type="project" value="InterPro"/>
</dbReference>
<evidence type="ECO:0000313" key="3">
    <source>
        <dbReference type="Proteomes" id="UP000807159"/>
    </source>
</evidence>
<evidence type="ECO:0000259" key="1">
    <source>
        <dbReference type="Pfam" id="PF00076"/>
    </source>
</evidence>
<protein>
    <recommendedName>
        <fullName evidence="1">RRM domain-containing protein</fullName>
    </recommendedName>
</protein>
<dbReference type="SUPFAM" id="SSF54928">
    <property type="entry name" value="RNA-binding domain, RBD"/>
    <property type="match status" value="1"/>
</dbReference>
<dbReference type="InterPro" id="IPR000504">
    <property type="entry name" value="RRM_dom"/>
</dbReference>